<dbReference type="Proteomes" id="UP001392437">
    <property type="component" value="Unassembled WGS sequence"/>
</dbReference>
<feature type="transmembrane region" description="Helical" evidence="2">
    <location>
        <begin position="290"/>
        <end position="309"/>
    </location>
</feature>
<dbReference type="InterPro" id="IPR021369">
    <property type="entry name" value="DUF2985"/>
</dbReference>
<dbReference type="Pfam" id="PF11204">
    <property type="entry name" value="DUF2985"/>
    <property type="match status" value="1"/>
</dbReference>
<feature type="compositionally biased region" description="Polar residues" evidence="1">
    <location>
        <begin position="1"/>
        <end position="21"/>
    </location>
</feature>
<keyword evidence="2" id="KW-1133">Transmembrane helix</keyword>
<feature type="compositionally biased region" description="Basic and acidic residues" evidence="1">
    <location>
        <begin position="331"/>
        <end position="355"/>
    </location>
</feature>
<dbReference type="PANTHER" id="PTHR35872:SF1">
    <property type="entry name" value="ALPHA-L-RHAMNOSIDASE C"/>
    <property type="match status" value="1"/>
</dbReference>
<comment type="caution">
    <text evidence="3">The sequence shown here is derived from an EMBL/GenBank/DDBJ whole genome shotgun (WGS) entry which is preliminary data.</text>
</comment>
<evidence type="ECO:0000256" key="2">
    <source>
        <dbReference type="SAM" id="Phobius"/>
    </source>
</evidence>
<keyword evidence="2" id="KW-0812">Transmembrane</keyword>
<name>A0AAW0R3S6_9PEZI</name>
<feature type="transmembrane region" description="Helical" evidence="2">
    <location>
        <begin position="257"/>
        <end position="278"/>
    </location>
</feature>
<dbReference type="PANTHER" id="PTHR35872">
    <property type="entry name" value="INTEGRAL MEMBRANE PROTEIN (AFU_ORTHOLOGUE AFUA_5G07110)"/>
    <property type="match status" value="1"/>
</dbReference>
<dbReference type="AlphaFoldDB" id="A0AAW0R3S6"/>
<proteinExistence type="predicted"/>
<reference evidence="3 4" key="1">
    <citation type="submission" date="2023-01" db="EMBL/GenBank/DDBJ databases">
        <title>Analysis of 21 Apiospora genomes using comparative genomics revels a genus with tremendous synthesis potential of carbohydrate active enzymes and secondary metabolites.</title>
        <authorList>
            <person name="Sorensen T."/>
        </authorList>
    </citation>
    <scope>NUCLEOTIDE SEQUENCE [LARGE SCALE GENOMIC DNA]</scope>
    <source>
        <strain evidence="3 4">CBS 117206</strain>
    </source>
</reference>
<feature type="transmembrane region" description="Helical" evidence="2">
    <location>
        <begin position="155"/>
        <end position="172"/>
    </location>
</feature>
<sequence length="369" mass="40859">MTSMASSEISSTEPVKRTGNSDGLGDDATATELCNSHSANEDGASARHHQAQESVGATVMSGVADTAAREQRYENGYHFPPKYSVKENVIQGMKDFWAFYNTGFGFFLTIYSLNVVAWGGMLFLLLCNAAPAMCVPSCNDIDSPRRIWIETDSQILNALFCVTGFGLAPWRIRDLVLLLKFRCGKNTKALRELAGVHRNWFRLAGSESLPVHIGPKNIKETSAQFPETSVPWPLETISNPPPTGIRAPPSKMWKLDFIIWFNIANTCLQVVLSTFMWALNRYDRPSWSTGLFVCLACIAAAVAGITMGLEGKHVKTIEGVPLTDRDRERLARDKELGIPHHNNIKDKDPVELEKKEKKKAKKAGEDKTG</sequence>
<evidence type="ECO:0000256" key="1">
    <source>
        <dbReference type="SAM" id="MobiDB-lite"/>
    </source>
</evidence>
<accession>A0AAW0R3S6</accession>
<gene>
    <name evidence="3" type="ORF">PG999_003537</name>
</gene>
<feature type="transmembrane region" description="Helical" evidence="2">
    <location>
        <begin position="103"/>
        <end position="126"/>
    </location>
</feature>
<feature type="region of interest" description="Disordered" evidence="1">
    <location>
        <begin position="1"/>
        <end position="30"/>
    </location>
</feature>
<organism evidence="3 4">
    <name type="scientific">Apiospora kogelbergensis</name>
    <dbReference type="NCBI Taxonomy" id="1337665"/>
    <lineage>
        <taxon>Eukaryota</taxon>
        <taxon>Fungi</taxon>
        <taxon>Dikarya</taxon>
        <taxon>Ascomycota</taxon>
        <taxon>Pezizomycotina</taxon>
        <taxon>Sordariomycetes</taxon>
        <taxon>Xylariomycetidae</taxon>
        <taxon>Amphisphaeriales</taxon>
        <taxon>Apiosporaceae</taxon>
        <taxon>Apiospora</taxon>
    </lineage>
</organism>
<keyword evidence="2" id="KW-0472">Membrane</keyword>
<evidence type="ECO:0000313" key="4">
    <source>
        <dbReference type="Proteomes" id="UP001392437"/>
    </source>
</evidence>
<keyword evidence="4" id="KW-1185">Reference proteome</keyword>
<evidence type="ECO:0000313" key="3">
    <source>
        <dbReference type="EMBL" id="KAK8123619.1"/>
    </source>
</evidence>
<dbReference type="EMBL" id="JAQQWP010000003">
    <property type="protein sequence ID" value="KAK8123619.1"/>
    <property type="molecule type" value="Genomic_DNA"/>
</dbReference>
<feature type="region of interest" description="Disordered" evidence="1">
    <location>
        <begin position="331"/>
        <end position="369"/>
    </location>
</feature>
<protein>
    <submittedName>
        <fullName evidence="3">Uncharacterized protein</fullName>
    </submittedName>
</protein>